<dbReference type="AlphaFoldDB" id="A0A9P6TAD8"/>
<evidence type="ECO:0000313" key="4">
    <source>
        <dbReference type="Proteomes" id="UP000886653"/>
    </source>
</evidence>
<keyword evidence="2" id="KW-0812">Transmembrane</keyword>
<feature type="transmembrane region" description="Helical" evidence="2">
    <location>
        <begin position="59"/>
        <end position="79"/>
    </location>
</feature>
<comment type="caution">
    <text evidence="3">The sequence shown here is derived from an EMBL/GenBank/DDBJ whole genome shotgun (WGS) entry which is preliminary data.</text>
</comment>
<keyword evidence="4" id="KW-1185">Reference proteome</keyword>
<evidence type="ECO:0000256" key="2">
    <source>
        <dbReference type="SAM" id="Phobius"/>
    </source>
</evidence>
<protein>
    <submittedName>
        <fullName evidence="3">Uncharacterized protein</fullName>
    </submittedName>
</protein>
<feature type="transmembrane region" description="Helical" evidence="2">
    <location>
        <begin position="91"/>
        <end position="117"/>
    </location>
</feature>
<evidence type="ECO:0000256" key="1">
    <source>
        <dbReference type="SAM" id="MobiDB-lite"/>
    </source>
</evidence>
<keyword evidence="2" id="KW-1133">Transmembrane helix</keyword>
<feature type="region of interest" description="Disordered" evidence="1">
    <location>
        <begin position="195"/>
        <end position="215"/>
    </location>
</feature>
<feature type="compositionally biased region" description="Polar residues" evidence="1">
    <location>
        <begin position="200"/>
        <end position="209"/>
    </location>
</feature>
<dbReference type="EMBL" id="MU167293">
    <property type="protein sequence ID" value="KAG0144534.1"/>
    <property type="molecule type" value="Genomic_DNA"/>
</dbReference>
<sequence length="432" mass="49182">MSSRPTWLSCIFSTAFLCAFMTTVIGVFHTWVYIRAITSLLELNRHLHQSRGIQIQVQWVQLALSLYSLITAISILLWVKMAHHASPVSKILLPSSAISSFFTIAMALINLSFVFALKKEALIRCHWRFDFTWTDHDPKCAAIGSHFTTDFVPWVTASVIRVLVTFIITILWLWTIWKFRQMLPVKVIAESTLAPEPTDKSSNPVSQNESQEKSSRIDIEFDKSYDMKPSEENSCHRIHNEPNCADGINKLMEPCNCMSNRPNSLQSEGRSNTFISLNCRQHGWMSTIYGNSECFQTWEDPSHSLKSKRNTFGQLTLSQKTYSFGSRLSELMNIRSLSSLPKEEKFKDSRSTVLRFDSKPRISFIEKLTEDKDEDDFGTISRTSTGTELPDPTLRISHVTLDPSHTSDPTSPANFVQTSDGRLARKMSFVIC</sequence>
<gene>
    <name evidence="3" type="ORF">CROQUDRAFT_708911</name>
</gene>
<organism evidence="3 4">
    <name type="scientific">Cronartium quercuum f. sp. fusiforme G11</name>
    <dbReference type="NCBI Taxonomy" id="708437"/>
    <lineage>
        <taxon>Eukaryota</taxon>
        <taxon>Fungi</taxon>
        <taxon>Dikarya</taxon>
        <taxon>Basidiomycota</taxon>
        <taxon>Pucciniomycotina</taxon>
        <taxon>Pucciniomycetes</taxon>
        <taxon>Pucciniales</taxon>
        <taxon>Coleosporiaceae</taxon>
        <taxon>Cronartium</taxon>
    </lineage>
</organism>
<feature type="transmembrane region" description="Helical" evidence="2">
    <location>
        <begin position="7"/>
        <end position="34"/>
    </location>
</feature>
<feature type="transmembrane region" description="Helical" evidence="2">
    <location>
        <begin position="151"/>
        <end position="174"/>
    </location>
</feature>
<keyword evidence="2" id="KW-0472">Membrane</keyword>
<proteinExistence type="predicted"/>
<reference evidence="3" key="1">
    <citation type="submission" date="2013-11" db="EMBL/GenBank/DDBJ databases">
        <title>Genome sequence of the fusiform rust pathogen reveals effectors for host alternation and coevolution with pine.</title>
        <authorList>
            <consortium name="DOE Joint Genome Institute"/>
            <person name="Smith K."/>
            <person name="Pendleton A."/>
            <person name="Kubisiak T."/>
            <person name="Anderson C."/>
            <person name="Salamov A."/>
            <person name="Aerts A."/>
            <person name="Riley R."/>
            <person name="Clum A."/>
            <person name="Lindquist E."/>
            <person name="Ence D."/>
            <person name="Campbell M."/>
            <person name="Kronenberg Z."/>
            <person name="Feau N."/>
            <person name="Dhillon B."/>
            <person name="Hamelin R."/>
            <person name="Burleigh J."/>
            <person name="Smith J."/>
            <person name="Yandell M."/>
            <person name="Nelson C."/>
            <person name="Grigoriev I."/>
            <person name="Davis J."/>
        </authorList>
    </citation>
    <scope>NUCLEOTIDE SEQUENCE</scope>
    <source>
        <strain evidence="3">G11</strain>
    </source>
</reference>
<evidence type="ECO:0000313" key="3">
    <source>
        <dbReference type="EMBL" id="KAG0144534.1"/>
    </source>
</evidence>
<accession>A0A9P6TAD8</accession>
<dbReference type="Proteomes" id="UP000886653">
    <property type="component" value="Unassembled WGS sequence"/>
</dbReference>
<name>A0A9P6TAD8_9BASI</name>